<reference evidence="1 2" key="1">
    <citation type="submission" date="2024-05" db="EMBL/GenBank/DDBJ databases">
        <title>Haplotype-resolved chromosome-level genome assembly of Huyou (Citrus changshanensis).</title>
        <authorList>
            <person name="Miao C."/>
            <person name="Chen W."/>
            <person name="Wu Y."/>
            <person name="Wang L."/>
            <person name="Zhao S."/>
            <person name="Grierson D."/>
            <person name="Xu C."/>
            <person name="Chen K."/>
        </authorList>
    </citation>
    <scope>NUCLEOTIDE SEQUENCE [LARGE SCALE GENOMIC DNA]</scope>
    <source>
        <strain evidence="1">01-14</strain>
        <tissue evidence="1">Leaf</tissue>
    </source>
</reference>
<proteinExistence type="predicted"/>
<dbReference type="AlphaFoldDB" id="A0AAP0QB04"/>
<dbReference type="EMBL" id="JBCGBO010000024">
    <property type="protein sequence ID" value="KAK9181728.1"/>
    <property type="molecule type" value="Genomic_DNA"/>
</dbReference>
<evidence type="ECO:0000313" key="1">
    <source>
        <dbReference type="EMBL" id="KAK9181728.1"/>
    </source>
</evidence>
<evidence type="ECO:0000313" key="2">
    <source>
        <dbReference type="Proteomes" id="UP001428341"/>
    </source>
</evidence>
<sequence>MDRAETRMAESPEEVIAETIHEKTRGCEDAGCGFTNLAFIAVFRGFALLFRKKKGN</sequence>
<accession>A0AAP0QB04</accession>
<organism evidence="1 2">
    <name type="scientific">Citrus x changshan-huyou</name>
    <dbReference type="NCBI Taxonomy" id="2935761"/>
    <lineage>
        <taxon>Eukaryota</taxon>
        <taxon>Viridiplantae</taxon>
        <taxon>Streptophyta</taxon>
        <taxon>Embryophyta</taxon>
        <taxon>Tracheophyta</taxon>
        <taxon>Spermatophyta</taxon>
        <taxon>Magnoliopsida</taxon>
        <taxon>eudicotyledons</taxon>
        <taxon>Gunneridae</taxon>
        <taxon>Pentapetalae</taxon>
        <taxon>rosids</taxon>
        <taxon>malvids</taxon>
        <taxon>Sapindales</taxon>
        <taxon>Rutaceae</taxon>
        <taxon>Aurantioideae</taxon>
        <taxon>Citrus</taxon>
    </lineage>
</organism>
<name>A0AAP0QB04_9ROSI</name>
<keyword evidence="2" id="KW-1185">Reference proteome</keyword>
<protein>
    <submittedName>
        <fullName evidence="1">Uncharacterized protein</fullName>
    </submittedName>
</protein>
<dbReference type="Proteomes" id="UP001428341">
    <property type="component" value="Unassembled WGS sequence"/>
</dbReference>
<comment type="caution">
    <text evidence="1">The sequence shown here is derived from an EMBL/GenBank/DDBJ whole genome shotgun (WGS) entry which is preliminary data.</text>
</comment>
<gene>
    <name evidence="1" type="ORF">WN944_024867</name>
</gene>